<evidence type="ECO:0000313" key="9">
    <source>
        <dbReference type="Proteomes" id="UP000676967"/>
    </source>
</evidence>
<reference evidence="8 9" key="1">
    <citation type="submission" date="2020-08" db="EMBL/GenBank/DDBJ databases">
        <title>Whole genome shotgun sequence of Actinoplanes ianthinogenes NBRC 13996.</title>
        <authorList>
            <person name="Komaki H."/>
            <person name="Tamura T."/>
        </authorList>
    </citation>
    <scope>NUCLEOTIDE SEQUENCE [LARGE SCALE GENOMIC DNA]</scope>
    <source>
        <strain evidence="8 9">NBRC 13996</strain>
    </source>
</reference>
<dbReference type="InterPro" id="IPR036388">
    <property type="entry name" value="WH-like_DNA-bd_sf"/>
</dbReference>
<dbReference type="InterPro" id="IPR013325">
    <property type="entry name" value="RNA_pol_sigma_r2"/>
</dbReference>
<feature type="compositionally biased region" description="Low complexity" evidence="5">
    <location>
        <begin position="335"/>
        <end position="365"/>
    </location>
</feature>
<dbReference type="InterPro" id="IPR014284">
    <property type="entry name" value="RNA_pol_sigma-70_dom"/>
</dbReference>
<dbReference type="Gene3D" id="1.10.1740.10">
    <property type="match status" value="1"/>
</dbReference>
<keyword evidence="2" id="KW-0731">Sigma factor</keyword>
<evidence type="ECO:0000256" key="2">
    <source>
        <dbReference type="ARBA" id="ARBA00023082"/>
    </source>
</evidence>
<dbReference type="PANTHER" id="PTHR43133">
    <property type="entry name" value="RNA POLYMERASE ECF-TYPE SIGMA FACTO"/>
    <property type="match status" value="1"/>
</dbReference>
<dbReference type="InterPro" id="IPR007934">
    <property type="entry name" value="AbfB_ABD"/>
</dbReference>
<evidence type="ECO:0000256" key="4">
    <source>
        <dbReference type="ARBA" id="ARBA00023163"/>
    </source>
</evidence>
<dbReference type="Proteomes" id="UP000676967">
    <property type="component" value="Chromosome"/>
</dbReference>
<dbReference type="EMBL" id="AP023356">
    <property type="protein sequence ID" value="BCJ46029.1"/>
    <property type="molecule type" value="Genomic_DNA"/>
</dbReference>
<protein>
    <recommendedName>
        <fullName evidence="10">RNA polymerase sigma factor (Sigma-70 family)</fullName>
    </recommendedName>
</protein>
<evidence type="ECO:0000256" key="3">
    <source>
        <dbReference type="ARBA" id="ARBA00023125"/>
    </source>
</evidence>
<dbReference type="InterPro" id="IPR036195">
    <property type="entry name" value="AbfB_ABD_sf"/>
</dbReference>
<evidence type="ECO:0000256" key="5">
    <source>
        <dbReference type="SAM" id="MobiDB-lite"/>
    </source>
</evidence>
<gene>
    <name evidence="8" type="ORF">Aiant_66860</name>
</gene>
<dbReference type="SUPFAM" id="SSF88946">
    <property type="entry name" value="Sigma2 domain of RNA polymerase sigma factors"/>
    <property type="match status" value="1"/>
</dbReference>
<feature type="compositionally biased region" description="Pro residues" evidence="5">
    <location>
        <begin position="324"/>
        <end position="334"/>
    </location>
</feature>
<dbReference type="NCBIfam" id="TIGR02937">
    <property type="entry name" value="sigma70-ECF"/>
    <property type="match status" value="1"/>
</dbReference>
<dbReference type="InterPro" id="IPR039425">
    <property type="entry name" value="RNA_pol_sigma-70-like"/>
</dbReference>
<keyword evidence="3" id="KW-0238">DNA-binding</keyword>
<dbReference type="PANTHER" id="PTHR43133:SF8">
    <property type="entry name" value="RNA POLYMERASE SIGMA FACTOR HI_1459-RELATED"/>
    <property type="match status" value="1"/>
</dbReference>
<dbReference type="Pfam" id="PF04542">
    <property type="entry name" value="Sigma70_r2"/>
    <property type="match status" value="1"/>
</dbReference>
<proteinExistence type="predicted"/>
<keyword evidence="1" id="KW-0805">Transcription regulation</keyword>
<keyword evidence="4" id="KW-0804">Transcription</keyword>
<accession>A0ABM7M309</accession>
<organism evidence="8 9">
    <name type="scientific">Actinoplanes ianthinogenes</name>
    <dbReference type="NCBI Taxonomy" id="122358"/>
    <lineage>
        <taxon>Bacteria</taxon>
        <taxon>Bacillati</taxon>
        <taxon>Actinomycetota</taxon>
        <taxon>Actinomycetes</taxon>
        <taxon>Micromonosporales</taxon>
        <taxon>Micromonosporaceae</taxon>
        <taxon>Actinoplanes</taxon>
    </lineage>
</organism>
<dbReference type="InterPro" id="IPR007627">
    <property type="entry name" value="RNA_pol_sigma70_r2"/>
</dbReference>
<feature type="domain" description="RNA polymerase sigma-70 region 2" evidence="6">
    <location>
        <begin position="31"/>
        <end position="93"/>
    </location>
</feature>
<dbReference type="RefSeq" id="WP_189332882.1">
    <property type="nucleotide sequence ID" value="NZ_AP023356.1"/>
</dbReference>
<feature type="domain" description="Alpha-L-arabinofuranosidase B arabinose-binding" evidence="7">
    <location>
        <begin position="397"/>
        <end position="508"/>
    </location>
</feature>
<evidence type="ECO:0000259" key="7">
    <source>
        <dbReference type="Pfam" id="PF05270"/>
    </source>
</evidence>
<name>A0ABM7M309_9ACTN</name>
<evidence type="ECO:0008006" key="10">
    <source>
        <dbReference type="Google" id="ProtNLM"/>
    </source>
</evidence>
<dbReference type="Gene3D" id="1.10.10.10">
    <property type="entry name" value="Winged helix-like DNA-binding domain superfamily/Winged helix DNA-binding domain"/>
    <property type="match status" value="1"/>
</dbReference>
<dbReference type="Pfam" id="PF05270">
    <property type="entry name" value="AbfB"/>
    <property type="match status" value="1"/>
</dbReference>
<dbReference type="Gene3D" id="2.80.10.50">
    <property type="match status" value="1"/>
</dbReference>
<evidence type="ECO:0000259" key="6">
    <source>
        <dbReference type="Pfam" id="PF04542"/>
    </source>
</evidence>
<dbReference type="SUPFAM" id="SSF110221">
    <property type="entry name" value="AbfB domain"/>
    <property type="match status" value="1"/>
</dbReference>
<feature type="region of interest" description="Disordered" evidence="5">
    <location>
        <begin position="320"/>
        <end position="365"/>
    </location>
</feature>
<sequence>MEATKVSDAARSAVALVTAAQGGDRQALDELVATHLPLVYTIVGRALSGHADVDDVVQETMLRAVRDLPALRAPASFRAWLTSIAVRRVVEHRQWRRARSERTVVLDEALEVPDREPAVEDASLLRIDVSGQRREVAEAAAWLDPDDRLLLSLWWQETAGRMERAEIAQAVGISVAHVTVRIQRMREQLEVTRTLIAAFAAQPRCPGLVEAATKWDGKPASVWRKRFARHIRGCPACSGTGQGRIPAERLLAGSALLVVPSGLAKVLAATTAGAVNPVAAPAASWGGKLVLAKVFGGHPVIAAVTVTAVAAVAVPVVLHQSGTPPRPATAPAPPAISSKAAGSAPAGRPSATSASPARTSAGPAAVLTPGRRLSLESEIGGFLTAGPGAGFGAADEVTLAAVGAGSGAEVRRRATFVAVAGLADDNCYSFRTMDGRYLRHWNLHTYTHRLEDTDLFRQDATFCPRPGSAAGTVMLEAHNYDNQFLTWADGHLLLRYNVNTATFRTHSSVRIRDPWAD</sequence>
<keyword evidence="9" id="KW-1185">Reference proteome</keyword>
<evidence type="ECO:0000313" key="8">
    <source>
        <dbReference type="EMBL" id="BCJ46029.1"/>
    </source>
</evidence>
<evidence type="ECO:0000256" key="1">
    <source>
        <dbReference type="ARBA" id="ARBA00023015"/>
    </source>
</evidence>